<evidence type="ECO:0000256" key="1">
    <source>
        <dbReference type="SAM" id="SignalP"/>
    </source>
</evidence>
<dbReference type="InterPro" id="IPR000073">
    <property type="entry name" value="AB_hydrolase_1"/>
</dbReference>
<dbReference type="PANTHER" id="PTHR43689:SF8">
    <property type="entry name" value="ALPHA_BETA-HYDROLASES SUPERFAMILY PROTEIN"/>
    <property type="match status" value="1"/>
</dbReference>
<name>A0ABP7TSR8_9PSEU</name>
<dbReference type="Gene3D" id="3.40.50.1820">
    <property type="entry name" value="alpha/beta hydrolase"/>
    <property type="match status" value="1"/>
</dbReference>
<evidence type="ECO:0000313" key="3">
    <source>
        <dbReference type="EMBL" id="GAA4030769.1"/>
    </source>
</evidence>
<keyword evidence="1" id="KW-0732">Signal</keyword>
<feature type="signal peptide" evidence="1">
    <location>
        <begin position="1"/>
        <end position="23"/>
    </location>
</feature>
<dbReference type="PANTHER" id="PTHR43689">
    <property type="entry name" value="HYDROLASE"/>
    <property type="match status" value="1"/>
</dbReference>
<comment type="caution">
    <text evidence="3">The sequence shown here is derived from an EMBL/GenBank/DDBJ whole genome shotgun (WGS) entry which is preliminary data.</text>
</comment>
<sequence>MRLLLRRAAAAAVALLSAGAVLAPAQASATEAACQDLNIPVSLVDVPLLGLDDQTMYGRLCVPAGGSRTLQVLVPGGTYNSTYYDPPGLSEKLSFRKAANKAGYATLAVDRIGTGRSSKPLSLLLTASAQANAVHHAIKAMRKGTLGPKFDKIILVGHSLGSATTLIEAATFRDVDGVVITGFTHRLAALTAVPTVASLRPALLDQKLGAIGLDPAYLTTGSGLRYTAFHTPGPLDQRALEADEATKDVIAPGEMVDAVLIGLVLPYSRRINVPVLLAMGEKDSVFCGLLASDCSSAAGLRQGEDFYYSPEAKLRTFVLPNYGHSINYAPNAPLLHNAVNGWATEMVGK</sequence>
<organism evidence="3 4">
    <name type="scientific">Allokutzneria multivorans</name>
    <dbReference type="NCBI Taxonomy" id="1142134"/>
    <lineage>
        <taxon>Bacteria</taxon>
        <taxon>Bacillati</taxon>
        <taxon>Actinomycetota</taxon>
        <taxon>Actinomycetes</taxon>
        <taxon>Pseudonocardiales</taxon>
        <taxon>Pseudonocardiaceae</taxon>
        <taxon>Allokutzneria</taxon>
    </lineage>
</organism>
<keyword evidence="4" id="KW-1185">Reference proteome</keyword>
<evidence type="ECO:0000259" key="2">
    <source>
        <dbReference type="Pfam" id="PF12697"/>
    </source>
</evidence>
<accession>A0ABP7TSR8</accession>
<dbReference type="Pfam" id="PF12697">
    <property type="entry name" value="Abhydrolase_6"/>
    <property type="match status" value="1"/>
</dbReference>
<keyword evidence="3" id="KW-0378">Hydrolase</keyword>
<feature type="domain" description="AB hydrolase-1" evidence="2">
    <location>
        <begin position="72"/>
        <end position="332"/>
    </location>
</feature>
<dbReference type="RefSeq" id="WP_344883396.1">
    <property type="nucleotide sequence ID" value="NZ_BAABAL010000019.1"/>
</dbReference>
<dbReference type="InterPro" id="IPR029058">
    <property type="entry name" value="AB_hydrolase_fold"/>
</dbReference>
<protein>
    <submittedName>
        <fullName evidence="3">Alpha/beta hydrolase</fullName>
    </submittedName>
</protein>
<dbReference type="GO" id="GO:0016787">
    <property type="term" value="F:hydrolase activity"/>
    <property type="evidence" value="ECO:0007669"/>
    <property type="project" value="UniProtKB-KW"/>
</dbReference>
<evidence type="ECO:0000313" key="4">
    <source>
        <dbReference type="Proteomes" id="UP001501747"/>
    </source>
</evidence>
<dbReference type="EMBL" id="BAABAL010000019">
    <property type="protein sequence ID" value="GAA4030769.1"/>
    <property type="molecule type" value="Genomic_DNA"/>
</dbReference>
<gene>
    <name evidence="3" type="ORF">GCM10022247_64820</name>
</gene>
<dbReference type="Proteomes" id="UP001501747">
    <property type="component" value="Unassembled WGS sequence"/>
</dbReference>
<reference evidence="4" key="1">
    <citation type="journal article" date="2019" name="Int. J. Syst. Evol. Microbiol.">
        <title>The Global Catalogue of Microorganisms (GCM) 10K type strain sequencing project: providing services to taxonomists for standard genome sequencing and annotation.</title>
        <authorList>
            <consortium name="The Broad Institute Genomics Platform"/>
            <consortium name="The Broad Institute Genome Sequencing Center for Infectious Disease"/>
            <person name="Wu L."/>
            <person name="Ma J."/>
        </authorList>
    </citation>
    <scope>NUCLEOTIDE SEQUENCE [LARGE SCALE GENOMIC DNA]</scope>
    <source>
        <strain evidence="4">JCM 17342</strain>
    </source>
</reference>
<proteinExistence type="predicted"/>
<feature type="chain" id="PRO_5045117113" evidence="1">
    <location>
        <begin position="24"/>
        <end position="349"/>
    </location>
</feature>
<dbReference type="SUPFAM" id="SSF53474">
    <property type="entry name" value="alpha/beta-Hydrolases"/>
    <property type="match status" value="1"/>
</dbReference>